<dbReference type="PANTHER" id="PTHR33116:SF78">
    <property type="entry name" value="OS12G0587133 PROTEIN"/>
    <property type="match status" value="1"/>
</dbReference>
<reference evidence="2 3" key="1">
    <citation type="journal article" date="2016" name="G3 (Bethesda)">
        <title>First Draft Assembly and Annotation of the Genome of a California Endemic Oak Quercus lobata Nee (Fagaceae).</title>
        <authorList>
            <person name="Sork V.L."/>
            <person name="Fitz-Gibbon S.T."/>
            <person name="Puiu D."/>
            <person name="Crepeau M."/>
            <person name="Gugger P.F."/>
            <person name="Sherman R."/>
            <person name="Stevens K."/>
            <person name="Langley C.H."/>
            <person name="Pellegrini M."/>
            <person name="Salzberg S.L."/>
        </authorList>
    </citation>
    <scope>NUCLEOTIDE SEQUENCE [LARGE SCALE GENOMIC DNA]</scope>
    <source>
        <strain evidence="2 3">cv. SW786</strain>
    </source>
</reference>
<name>A0A7N2QXI2_QUELO</name>
<keyword evidence="3" id="KW-1185">Reference proteome</keyword>
<evidence type="ECO:0000313" key="2">
    <source>
        <dbReference type="EnsemblPlants" id="QL01p022100:mrna"/>
    </source>
</evidence>
<sequence>MSTIPNYVMQAAALPTHLCDKLDKINRDFLWGSTSEKRRLHLVGWSKIIRLKEEGGLGIQAAKFKNLALLAKLNWRLNQEKESLWAKVILKKYCSTDRMRAKDPDKLPCSPNWRAIKARFQTFADGICWGVGNGERINLWSDSWIRGCSLRELIEGPLTQREIDMKLSELFLDSEQGWKWEALSFELPVSIKDRIKAIPRQLVGRGEDVIMWKRSKDGEFTTNSAYAWLNGSQQEEVNFQGQWIWKIDILPKIINFLWLCMHNSLPVRSVLAMRGMTRESCCLLCNNSSETISHLLKVCVAAKDFWFKLKIPHEMKWHGV</sequence>
<evidence type="ECO:0000313" key="3">
    <source>
        <dbReference type="Proteomes" id="UP000594261"/>
    </source>
</evidence>
<dbReference type="EMBL" id="LRBV02000001">
    <property type="status" value="NOT_ANNOTATED_CDS"/>
    <property type="molecule type" value="Genomic_DNA"/>
</dbReference>
<feature type="domain" description="Reverse transcriptase zinc-binding" evidence="1">
    <location>
        <begin position="220"/>
        <end position="306"/>
    </location>
</feature>
<dbReference type="OMA" id="HANCDIC"/>
<dbReference type="AlphaFoldDB" id="A0A7N2QXI2"/>
<evidence type="ECO:0000259" key="1">
    <source>
        <dbReference type="Pfam" id="PF13966"/>
    </source>
</evidence>
<dbReference type="InParanoid" id="A0A7N2QXI2"/>
<protein>
    <recommendedName>
        <fullName evidence="1">Reverse transcriptase zinc-binding domain-containing protein</fullName>
    </recommendedName>
</protein>
<dbReference type="Proteomes" id="UP000594261">
    <property type="component" value="Chromosome 1"/>
</dbReference>
<dbReference type="EnsemblPlants" id="QL01p022100:mrna">
    <property type="protein sequence ID" value="QL01p022100:mrna"/>
    <property type="gene ID" value="QL01p022100"/>
</dbReference>
<dbReference type="PANTHER" id="PTHR33116">
    <property type="entry name" value="REVERSE TRANSCRIPTASE ZINC-BINDING DOMAIN-CONTAINING PROTEIN-RELATED-RELATED"/>
    <property type="match status" value="1"/>
</dbReference>
<proteinExistence type="predicted"/>
<dbReference type="InterPro" id="IPR026960">
    <property type="entry name" value="RVT-Znf"/>
</dbReference>
<dbReference type="Gramene" id="QL01p022100:mrna">
    <property type="protein sequence ID" value="QL01p022100:mrna"/>
    <property type="gene ID" value="QL01p022100"/>
</dbReference>
<dbReference type="Pfam" id="PF13966">
    <property type="entry name" value="zf-RVT"/>
    <property type="match status" value="1"/>
</dbReference>
<reference evidence="2" key="2">
    <citation type="submission" date="2021-01" db="UniProtKB">
        <authorList>
            <consortium name="EnsemblPlants"/>
        </authorList>
    </citation>
    <scope>IDENTIFICATION</scope>
</reference>
<accession>A0A7N2QXI2</accession>
<organism evidence="2 3">
    <name type="scientific">Quercus lobata</name>
    <name type="common">Valley oak</name>
    <dbReference type="NCBI Taxonomy" id="97700"/>
    <lineage>
        <taxon>Eukaryota</taxon>
        <taxon>Viridiplantae</taxon>
        <taxon>Streptophyta</taxon>
        <taxon>Embryophyta</taxon>
        <taxon>Tracheophyta</taxon>
        <taxon>Spermatophyta</taxon>
        <taxon>Magnoliopsida</taxon>
        <taxon>eudicotyledons</taxon>
        <taxon>Gunneridae</taxon>
        <taxon>Pentapetalae</taxon>
        <taxon>rosids</taxon>
        <taxon>fabids</taxon>
        <taxon>Fagales</taxon>
        <taxon>Fagaceae</taxon>
        <taxon>Quercus</taxon>
    </lineage>
</organism>